<evidence type="ECO:0000259" key="4">
    <source>
        <dbReference type="Pfam" id="PF07593"/>
    </source>
</evidence>
<feature type="repeat" description="TPR" evidence="2">
    <location>
        <begin position="267"/>
        <end position="300"/>
    </location>
</feature>
<dbReference type="Gene3D" id="2.130.10.130">
    <property type="entry name" value="Integrin alpha, N-terminal"/>
    <property type="match status" value="2"/>
</dbReference>
<accession>A0A517SXE5</accession>
<evidence type="ECO:0000313" key="5">
    <source>
        <dbReference type="EMBL" id="QDT60691.1"/>
    </source>
</evidence>
<dbReference type="InterPro" id="IPR013517">
    <property type="entry name" value="FG-GAP"/>
</dbReference>
<dbReference type="EMBL" id="CP036272">
    <property type="protein sequence ID" value="QDT60691.1"/>
    <property type="molecule type" value="Genomic_DNA"/>
</dbReference>
<dbReference type="Pfam" id="PF07593">
    <property type="entry name" value="UnbV_ASPIC"/>
    <property type="match status" value="1"/>
</dbReference>
<dbReference type="PANTHER" id="PTHR16026:SF0">
    <property type="entry name" value="CARTILAGE ACIDIC PROTEIN 1"/>
    <property type="match status" value="1"/>
</dbReference>
<dbReference type="InterPro" id="IPR027039">
    <property type="entry name" value="Crtac1"/>
</dbReference>
<reference evidence="5 6" key="1">
    <citation type="submission" date="2019-02" db="EMBL/GenBank/DDBJ databases">
        <title>Deep-cultivation of Planctomycetes and their phenomic and genomic characterization uncovers novel biology.</title>
        <authorList>
            <person name="Wiegand S."/>
            <person name="Jogler M."/>
            <person name="Boedeker C."/>
            <person name="Pinto D."/>
            <person name="Vollmers J."/>
            <person name="Rivas-Marin E."/>
            <person name="Kohn T."/>
            <person name="Peeters S.H."/>
            <person name="Heuer A."/>
            <person name="Rast P."/>
            <person name="Oberbeckmann S."/>
            <person name="Bunk B."/>
            <person name="Jeske O."/>
            <person name="Meyerdierks A."/>
            <person name="Storesund J.E."/>
            <person name="Kallscheuer N."/>
            <person name="Luecker S."/>
            <person name="Lage O.M."/>
            <person name="Pohl T."/>
            <person name="Merkel B.J."/>
            <person name="Hornburger P."/>
            <person name="Mueller R.-W."/>
            <person name="Bruemmer F."/>
            <person name="Labrenz M."/>
            <person name="Spormann A.M."/>
            <person name="Op den Camp H."/>
            <person name="Overmann J."/>
            <person name="Amann R."/>
            <person name="Jetten M.S.M."/>
            <person name="Mascher T."/>
            <person name="Medema M.H."/>
            <person name="Devos D.P."/>
            <person name="Kaster A.-K."/>
            <person name="Ovreas L."/>
            <person name="Rohde M."/>
            <person name="Galperin M.Y."/>
            <person name="Jogler C."/>
        </authorList>
    </citation>
    <scope>NUCLEOTIDE SEQUENCE [LARGE SCALE GENOMIC DNA]</scope>
    <source>
        <strain evidence="5 6">SV_7m_r</strain>
    </source>
</reference>
<sequence length="984" mass="107997">MDPQAVDSDSTANSQLDDSETATTDDWVNNRVQAERLLSQGNAAAAIELLRAELISHPDDANTVRMMIAACRATKRYQEGAGYVELALQSAMENQRASEAVDQLIREGFDLHLVAGQFRQAEKLLQDALVQQPKNVVAHRLSAQYYNSQGRRWESRQHVIELIKAHSVVRNELLSLIDLTGPFALVSYEGYLPRLDVDLFLLGQARMQLFQRTPLEGVLKLVRQARQDVPQSPAAAAFEGYLLANDGQYDALPKWLQGVPAGTDQHPEYWVALGEWLLAEKQYQPAVSAFGKAMLGDPTNRGALRSMIACWDSLDRNEQAEQARKTLAELDRMYRFARDADDQQTEQIAASLFDQVRPWESLGWSVVALQFLAPGQRAAAMQQIEQKEQYVIRWQTGQNASAIASTRLAKTTGLSGQAKLQIDLQPLLAKGNEKTEGSGGTIADESAFPIALKEAARSLGLKSQYVCGFPETGKPFSPYQVNGAGIAAFDYDLDGHCDLYLGQSGGRPDRVNDSLPNELFRNLGDQRFIDTKNAANAGDRHFAQGVSVGDLNQDGFPDLLVANIGPNVLYLNQGDGTFREASELLPKGGENWTSTLGLADCDGDQLPDLIEINYIDLADQRVLTRTCTENYLDCQPQDFRKAADRVYRSTATGAFKPWESVCQQMAEQPTLGFGLVVADFDGRAGNDFFVANDGDLNPFWQSSNATGAGFELSESGTLLGCSVGRSGESQACMGVAAGDFDRSGTLDLHVTNFLGEPVALYMQTDGGAFNDEAISMGLAKPSREVLGFGTQAPDLNNDGWLDLVVLNGHVFNAEHEGKPFRMPHQLFQGGPAGFSLLKQHGAEPFFERPSLGRTVAVFDFQNDGDLDLVTNDLHHPVGVLQNESQAGNWIQIRLIGIECERDAIGARVRVTLAGEEHWQWQTAGDGYMCNNEPVLHFGVGNLDEPAQVTIFWPGGQTQQLDGLKLGKRYTVVQSQSPWVESQRE</sequence>
<keyword evidence="1" id="KW-0732">Signal</keyword>
<evidence type="ECO:0000313" key="6">
    <source>
        <dbReference type="Proteomes" id="UP000315003"/>
    </source>
</evidence>
<evidence type="ECO:0000256" key="3">
    <source>
        <dbReference type="SAM" id="MobiDB-lite"/>
    </source>
</evidence>
<dbReference type="InterPro" id="IPR011519">
    <property type="entry name" value="UnbV_ASPIC"/>
</dbReference>
<feature type="region of interest" description="Disordered" evidence="3">
    <location>
        <begin position="1"/>
        <end position="25"/>
    </location>
</feature>
<feature type="domain" description="ASPIC/UnbV" evidence="4">
    <location>
        <begin position="903"/>
        <end position="970"/>
    </location>
</feature>
<keyword evidence="2" id="KW-0802">TPR repeat</keyword>
<dbReference type="PANTHER" id="PTHR16026">
    <property type="entry name" value="CARTILAGE ACIDIC PROTEIN 1"/>
    <property type="match status" value="1"/>
</dbReference>
<feature type="compositionally biased region" description="Polar residues" evidence="3">
    <location>
        <begin position="7"/>
        <end position="25"/>
    </location>
</feature>
<keyword evidence="6" id="KW-1185">Reference proteome</keyword>
<dbReference type="InterPro" id="IPR019734">
    <property type="entry name" value="TPR_rpt"/>
</dbReference>
<proteinExistence type="predicted"/>
<dbReference type="InterPro" id="IPR028994">
    <property type="entry name" value="Integrin_alpha_N"/>
</dbReference>
<evidence type="ECO:0000256" key="1">
    <source>
        <dbReference type="ARBA" id="ARBA00022729"/>
    </source>
</evidence>
<dbReference type="PROSITE" id="PS50005">
    <property type="entry name" value="TPR"/>
    <property type="match status" value="1"/>
</dbReference>
<gene>
    <name evidence="5" type="ORF">SV7mr_32170</name>
</gene>
<dbReference type="SUPFAM" id="SSF69318">
    <property type="entry name" value="Integrin alpha N-terminal domain"/>
    <property type="match status" value="1"/>
</dbReference>
<organism evidence="5 6">
    <name type="scientific">Stieleria bergensis</name>
    <dbReference type="NCBI Taxonomy" id="2528025"/>
    <lineage>
        <taxon>Bacteria</taxon>
        <taxon>Pseudomonadati</taxon>
        <taxon>Planctomycetota</taxon>
        <taxon>Planctomycetia</taxon>
        <taxon>Pirellulales</taxon>
        <taxon>Pirellulaceae</taxon>
        <taxon>Stieleria</taxon>
    </lineage>
</organism>
<protein>
    <submittedName>
        <fullName evidence="5">ASPIC and UnbV</fullName>
    </submittedName>
</protein>
<dbReference type="Gene3D" id="1.25.40.10">
    <property type="entry name" value="Tetratricopeptide repeat domain"/>
    <property type="match status" value="2"/>
</dbReference>
<dbReference type="Proteomes" id="UP000315003">
    <property type="component" value="Chromosome"/>
</dbReference>
<name>A0A517SXE5_9BACT</name>
<dbReference type="InterPro" id="IPR011990">
    <property type="entry name" value="TPR-like_helical_dom_sf"/>
</dbReference>
<evidence type="ECO:0000256" key="2">
    <source>
        <dbReference type="PROSITE-ProRule" id="PRU00339"/>
    </source>
</evidence>
<dbReference type="Pfam" id="PF13517">
    <property type="entry name" value="FG-GAP_3"/>
    <property type="match status" value="1"/>
</dbReference>
<dbReference type="SUPFAM" id="SSF48452">
    <property type="entry name" value="TPR-like"/>
    <property type="match status" value="1"/>
</dbReference>
<dbReference type="AlphaFoldDB" id="A0A517SXE5"/>